<sequence length="316" mass="34533">MVFEVLSSAPILFFLLGVISRVIKSDLEIPHPLPKFFSLYVLAAIGVQGGVHLAHSDLDYHYATIFIVAILGAFTIACIAYYLFKRLTTDVNAVALAASYGSISAVTFITGSALLNRLNISYGPYMIATMALMESPAILMAMFFHTKNKSTNSGSIFQILKHSITNNSIVVLLGSFLIGTLLSEEGWSKISIFYEGLFHGMLTLFLLDLGLAVAKRFEDLKKTPFSLFFSALALQIAMAFVAFFIGKFFHFAPGDTFLLMLLFGSASYIAAPAAMRTAVPQASPSLYLSLAMGITFPFNILVGIPFYLWIIQQYGG</sequence>
<evidence type="ECO:0000256" key="1">
    <source>
        <dbReference type="SAM" id="Phobius"/>
    </source>
</evidence>
<feature type="transmembrane region" description="Helical" evidence="1">
    <location>
        <begin position="36"/>
        <end position="54"/>
    </location>
</feature>
<name>A0ABS0B1Y0_9BACT</name>
<gene>
    <name evidence="2" type="ORF">NEPTK9_001409</name>
</gene>
<keyword evidence="1" id="KW-0812">Transmembrane</keyword>
<dbReference type="Proteomes" id="UP001194714">
    <property type="component" value="Unassembled WGS sequence"/>
</dbReference>
<organism evidence="2 3">
    <name type="scientific">Candidatus Neptunichlamydia vexilliferae</name>
    <dbReference type="NCBI Taxonomy" id="1651774"/>
    <lineage>
        <taxon>Bacteria</taxon>
        <taxon>Pseudomonadati</taxon>
        <taxon>Chlamydiota</taxon>
        <taxon>Chlamydiia</taxon>
        <taxon>Parachlamydiales</taxon>
        <taxon>Simkaniaceae</taxon>
        <taxon>Candidatus Neptunichlamydia</taxon>
    </lineage>
</organism>
<dbReference type="PANTHER" id="PTHR40400">
    <property type="entry name" value="SLR1512 PROTEIN"/>
    <property type="match status" value="1"/>
</dbReference>
<evidence type="ECO:0000313" key="3">
    <source>
        <dbReference type="Proteomes" id="UP001194714"/>
    </source>
</evidence>
<feature type="transmembrane region" description="Helical" evidence="1">
    <location>
        <begin position="225"/>
        <end position="245"/>
    </location>
</feature>
<keyword evidence="3" id="KW-1185">Reference proteome</keyword>
<reference evidence="2 3" key="1">
    <citation type="submission" date="2020-01" db="EMBL/GenBank/DDBJ databases">
        <title>Draft genome sequence of Cand. Neptunochlamydia vexilliferae K9.</title>
        <authorList>
            <person name="Schulz F."/>
            <person name="Koestlbacher S."/>
            <person name="Wascher F."/>
            <person name="Pizzetti I."/>
            <person name="Horn M."/>
        </authorList>
    </citation>
    <scope>NUCLEOTIDE SEQUENCE [LARGE SCALE GENOMIC DNA]</scope>
    <source>
        <strain evidence="2 3">K9</strain>
    </source>
</reference>
<feature type="transmembrane region" description="Helical" evidence="1">
    <location>
        <begin position="194"/>
        <end position="213"/>
    </location>
</feature>
<keyword evidence="1" id="KW-0472">Membrane</keyword>
<feature type="transmembrane region" description="Helical" evidence="1">
    <location>
        <begin position="6"/>
        <end position="24"/>
    </location>
</feature>
<feature type="transmembrane region" description="Helical" evidence="1">
    <location>
        <begin position="60"/>
        <end position="84"/>
    </location>
</feature>
<comment type="caution">
    <text evidence="2">The sequence shown here is derived from an EMBL/GenBank/DDBJ whole genome shotgun (WGS) entry which is preliminary data.</text>
</comment>
<feature type="transmembrane region" description="Helical" evidence="1">
    <location>
        <begin position="286"/>
        <end position="310"/>
    </location>
</feature>
<keyword evidence="1" id="KW-1133">Transmembrane helix</keyword>
<protein>
    <recommendedName>
        <fullName evidence="4">Sodium-dependent bicarbonate transport family permease</fullName>
    </recommendedName>
</protein>
<evidence type="ECO:0008006" key="4">
    <source>
        <dbReference type="Google" id="ProtNLM"/>
    </source>
</evidence>
<dbReference type="Pfam" id="PF05982">
    <property type="entry name" value="Sbt_1"/>
    <property type="match status" value="1"/>
</dbReference>
<feature type="transmembrane region" description="Helical" evidence="1">
    <location>
        <begin position="257"/>
        <end position="274"/>
    </location>
</feature>
<accession>A0ABS0B1Y0</accession>
<proteinExistence type="predicted"/>
<dbReference type="EMBL" id="JAAEJV010000048">
    <property type="protein sequence ID" value="MBF5059887.1"/>
    <property type="molecule type" value="Genomic_DNA"/>
</dbReference>
<dbReference type="RefSeq" id="WP_194848200.1">
    <property type="nucleotide sequence ID" value="NZ_JAAEJV010000048.1"/>
</dbReference>
<feature type="transmembrane region" description="Helical" evidence="1">
    <location>
        <begin position="164"/>
        <end position="182"/>
    </location>
</feature>
<dbReference type="PANTHER" id="PTHR40400:SF1">
    <property type="entry name" value="SLR1512 PROTEIN"/>
    <property type="match status" value="1"/>
</dbReference>
<feature type="transmembrane region" description="Helical" evidence="1">
    <location>
        <begin position="122"/>
        <end position="144"/>
    </location>
</feature>
<evidence type="ECO:0000313" key="2">
    <source>
        <dbReference type="EMBL" id="MBF5059887.1"/>
    </source>
</evidence>
<feature type="transmembrane region" description="Helical" evidence="1">
    <location>
        <begin position="91"/>
        <end position="110"/>
    </location>
</feature>
<dbReference type="InterPro" id="IPR010293">
    <property type="entry name" value="Sbt_1"/>
</dbReference>